<dbReference type="OMA" id="ILEQWHR"/>
<dbReference type="GeneID" id="11535210"/>
<evidence type="ECO:0000256" key="9">
    <source>
        <dbReference type="ARBA" id="ARBA00023242"/>
    </source>
</evidence>
<dbReference type="EMBL" id="HE612858">
    <property type="protein sequence ID" value="CCE62256.1"/>
    <property type="molecule type" value="Genomic_DNA"/>
</dbReference>
<evidence type="ECO:0000256" key="5">
    <source>
        <dbReference type="ARBA" id="ARBA00022553"/>
    </source>
</evidence>
<evidence type="ECO:0000256" key="11">
    <source>
        <dbReference type="SAM" id="MobiDB-lite"/>
    </source>
</evidence>
<keyword evidence="14" id="KW-1185">Reference proteome</keyword>
<dbReference type="PROSITE" id="PS50234">
    <property type="entry name" value="VWFA"/>
    <property type="match status" value="1"/>
</dbReference>
<dbReference type="FunFam" id="3.40.50.300:FF:000142">
    <property type="entry name" value="Midasin"/>
    <property type="match status" value="1"/>
</dbReference>
<dbReference type="Pfam" id="PF07728">
    <property type="entry name" value="AAA_5"/>
    <property type="match status" value="6"/>
</dbReference>
<feature type="compositionally biased region" description="Acidic residues" evidence="11">
    <location>
        <begin position="4301"/>
        <end position="4351"/>
    </location>
</feature>
<dbReference type="InterPro" id="IPR048617">
    <property type="entry name" value="MDN1_AAA_lid_4"/>
</dbReference>
<dbReference type="InterPro" id="IPR002035">
    <property type="entry name" value="VWF_A"/>
</dbReference>
<comment type="similarity">
    <text evidence="3 10">Belongs to the midasin family.</text>
</comment>
<protein>
    <recommendedName>
        <fullName evidence="4 10">Midasin</fullName>
    </recommendedName>
</protein>
<feature type="compositionally biased region" description="Acidic residues" evidence="11">
    <location>
        <begin position="4195"/>
        <end position="4229"/>
    </location>
</feature>
<feature type="compositionally biased region" description="Basic and acidic residues" evidence="11">
    <location>
        <begin position="4418"/>
        <end position="4444"/>
    </location>
</feature>
<dbReference type="PANTHER" id="PTHR48103">
    <property type="entry name" value="MIDASIN-RELATED"/>
    <property type="match status" value="1"/>
</dbReference>
<dbReference type="GO" id="GO:0110136">
    <property type="term" value="P:protein-RNA complex remodeling"/>
    <property type="evidence" value="ECO:0007669"/>
    <property type="project" value="EnsemblFungi"/>
</dbReference>
<dbReference type="PROSITE" id="PS00675">
    <property type="entry name" value="SIGMA54_INTERACT_1"/>
    <property type="match status" value="1"/>
</dbReference>
<reference evidence="13 14" key="1">
    <citation type="journal article" date="2011" name="Proc. Natl. Acad. Sci. U.S.A.">
        <title>Evolutionary erosion of yeast sex chromosomes by mating-type switching accidents.</title>
        <authorList>
            <person name="Gordon J.L."/>
            <person name="Armisen D."/>
            <person name="Proux-Wera E."/>
            <person name="Oheigeartaigh S.S."/>
            <person name="Byrne K.P."/>
            <person name="Wolfe K.H."/>
        </authorList>
    </citation>
    <scope>NUCLEOTIDE SEQUENCE [LARGE SCALE GENOMIC DNA]</scope>
    <source>
        <strain evidence="14">ATCC 24235 / CBS 4417 / NBRC 1672 / NRRL Y-8282 / UCD 70-5</strain>
    </source>
</reference>
<dbReference type="FunFam" id="3.40.50.300:FF:001053">
    <property type="entry name" value="Midasin"/>
    <property type="match status" value="1"/>
</dbReference>
<evidence type="ECO:0000256" key="7">
    <source>
        <dbReference type="ARBA" id="ARBA00022840"/>
    </source>
</evidence>
<keyword evidence="5" id="KW-0597">Phosphoprotein</keyword>
<feature type="region of interest" description="Disordered" evidence="11">
    <location>
        <begin position="4030"/>
        <end position="4505"/>
    </location>
</feature>
<dbReference type="Gene3D" id="3.40.50.300">
    <property type="entry name" value="P-loop containing nucleotide triphosphate hydrolases"/>
    <property type="match status" value="6"/>
</dbReference>
<comment type="function">
    <text evidence="10">Nuclear chaperone required for maturation and nuclear export of pre-60S ribosome subunits.</text>
</comment>
<comment type="subcellular location">
    <subcellularLocation>
        <location evidence="1">Nucleus</location>
        <location evidence="1">Nucleolus</location>
    </subcellularLocation>
    <subcellularLocation>
        <location evidence="2">Nucleus</location>
        <location evidence="2">Nucleoplasm</location>
    </subcellularLocation>
</comment>
<evidence type="ECO:0000256" key="6">
    <source>
        <dbReference type="ARBA" id="ARBA00022741"/>
    </source>
</evidence>
<dbReference type="FunFam" id="3.40.50.300:FF:000712">
    <property type="entry name" value="Midasin"/>
    <property type="match status" value="1"/>
</dbReference>
<organism evidence="13 14">
    <name type="scientific">Tetrapisispora phaffii (strain ATCC 24235 / CBS 4417 / NBRC 1672 / NRRL Y-8282 / UCD 70-5)</name>
    <name type="common">Yeast</name>
    <name type="synonym">Fabospora phaffii</name>
    <dbReference type="NCBI Taxonomy" id="1071381"/>
    <lineage>
        <taxon>Eukaryota</taxon>
        <taxon>Fungi</taxon>
        <taxon>Dikarya</taxon>
        <taxon>Ascomycota</taxon>
        <taxon>Saccharomycotina</taxon>
        <taxon>Saccharomycetes</taxon>
        <taxon>Saccharomycetales</taxon>
        <taxon>Saccharomycetaceae</taxon>
        <taxon>Tetrapisispora</taxon>
    </lineage>
</organism>
<dbReference type="OrthoDB" id="5186at2759"/>
<dbReference type="SUPFAM" id="SSF53300">
    <property type="entry name" value="vWA-like"/>
    <property type="match status" value="1"/>
</dbReference>
<dbReference type="GO" id="GO:0006364">
    <property type="term" value="P:rRNA processing"/>
    <property type="evidence" value="ECO:0007669"/>
    <property type="project" value="EnsemblFungi"/>
</dbReference>
<dbReference type="Gene3D" id="3.40.50.410">
    <property type="entry name" value="von Willebrand factor, type A domain"/>
    <property type="match status" value="1"/>
</dbReference>
<dbReference type="GO" id="GO:0000027">
    <property type="term" value="P:ribosomal large subunit assembly"/>
    <property type="evidence" value="ECO:0007669"/>
    <property type="project" value="EnsemblFungi"/>
</dbReference>
<evidence type="ECO:0000256" key="2">
    <source>
        <dbReference type="ARBA" id="ARBA00004642"/>
    </source>
</evidence>
<dbReference type="GO" id="GO:0030687">
    <property type="term" value="C:preribosome, large subunit precursor"/>
    <property type="evidence" value="ECO:0007669"/>
    <property type="project" value="TreeGrafter"/>
</dbReference>
<dbReference type="InterPro" id="IPR040848">
    <property type="entry name" value="AAA_lid_7"/>
</dbReference>
<feature type="compositionally biased region" description="Acidic residues" evidence="11">
    <location>
        <begin position="4277"/>
        <end position="4293"/>
    </location>
</feature>
<accession>G8BR80</accession>
<dbReference type="Pfam" id="PF12775">
    <property type="entry name" value="AAA_7"/>
    <property type="match status" value="1"/>
</dbReference>
<keyword evidence="8 10" id="KW-0143">Chaperone</keyword>
<dbReference type="RefSeq" id="XP_003684690.1">
    <property type="nucleotide sequence ID" value="XM_003684642.1"/>
</dbReference>
<feature type="compositionally biased region" description="Basic and acidic residues" evidence="11">
    <location>
        <begin position="4169"/>
        <end position="4194"/>
    </location>
</feature>
<dbReference type="Proteomes" id="UP000005666">
    <property type="component" value="Chromosome 3"/>
</dbReference>
<keyword evidence="7 10" id="KW-0067">ATP-binding</keyword>
<dbReference type="eggNOG" id="KOG1808">
    <property type="taxonomic scope" value="Eukaryota"/>
</dbReference>
<dbReference type="GO" id="GO:0005524">
    <property type="term" value="F:ATP binding"/>
    <property type="evidence" value="ECO:0007669"/>
    <property type="project" value="UniProtKB-KW"/>
</dbReference>
<feature type="domain" description="VWFA" evidence="12">
    <location>
        <begin position="4695"/>
        <end position="4890"/>
    </location>
</feature>
<sequence>MMLKNQILLDIEDVKERYQIYVSTFPDLKLNSFYFIEENLPVTENLNNIAKSALQEENTVASMFVYYPIFLDIASRWLSEAFKDDKTLILGAYANIVTSLTLITPLLDEFLSKNNEHFVIILQNPSSQDPQIIQDILLAYYRILYYDRDTFIKYINSEIIYALLNSHSCESNGILKILSVQILSILLEMSEYSHVELLNQHLQESDSTIGVFNSKDNVNYNYFSFNESNRLSEISSLPKVHEKYEITKGKKYITIEPEFLDSNVVSVFGKLIIKNGKKETKNIKEEESNAANLFVPIERSIKALRQIATLVQDSEPVMLLGASGSGKTFIVNELAKFTGRSDSIIKIHLGEQTDAKLLIGTYTSGEKPGTFEWRSGILTNAVKEGSWVLIEDIDKAPTEVLSILLTLLEKRELIIPSRGEVIKAGTGFQLISTVCITEENNTAYNLKENIPNIIGISKWKTINFEAPNNDELNTILVAKFSVLRNLIPKIILSYNSVKSIYTDPRFISLNKGAHARIVSVRDIVKLCHRLDAYFKQNNIIDPNQLIESSIYDNIFSEAIDCFVGAISEPKALEPFINVIGETLDIPPSRISLYLTNHVPIFENLDDKIHIGRSILPKTSISLQKKSGNATSFATTNHSLRLMEQIGVAIQMTEPVLLVGETGTGKTTIVQQMAKLLRKPITIINVSQQTESGDLLGGYKPVNSKSIAIPIQETFETLFSATFSMKKNERFYNLVHKCFNKGHWKNLARLWKEAHKLSLSVLKVDNDSENEKEKNVKKRKLNQHDLSILSEKWQQFQDMVEKFEAQSSSLESSFVFNFVEGSLVKAVRNGEWLLLDELNLALADTLENITELLNDSSSRSLLLSEKGDTEPIKVHPDFRIFGCMNPATDVGKRDLPSGIRSKFTEIYVHSPDKDITDLLSIIDRYIGKYSASDEWVGNDIAELYLKAKHLSEENKIVDGANQRPHFSIRTLTRTLLYVSDIVQVYGLRRSLYDGFCMSFLTLLDLKSENLLKPIIEQYTLGRLKNVKSVLSHIPSAPGPGYVTFKHFLLKTGAYEIREQPHYIITPFVEKNMLNLVRASSSKRFPILIQGPTSAGKTSMIKYLADITGHKFVRINNHEHTDLQEYLGTYTTDDSGKLSFKEGVLVEALRNGHWIVLDELNLAPTDVLEALNRLLDDNRELFIPETQEVIHPHPDFMLFATQNPPGLYGGRKILSRAFRNRFLELHFDDIPEDELEIIIRERCQIAPTYAKKIVEVYRQLSIERSASRVFEQKNGFATLRDLFRWALRDAVGYEQLAANGYMLLAERCRTTQDKQIVKKVLEKVLKVKLNMDQYYQDLEDEKLIQAPTSVVWTNALRRLAVLVNSCMKNNEPILLVGETGCGKTTIFQILSKYLEKELIILNAHQNTETGDILGSQRPFRNRSEIQAKLVNLLNPYFTNHNNSDFERMLLTFDKMDKSSIPEDVLKEVELLKVSANKLFEWCDGPLVHALKDGDFFLLDEISLADDSVLERLNSVLEPERSILLTEKGSSDSFITANNGFQFFATMNPGGDYGKKELSPALRNRFTEIWVPSMGDFSDVELIVESKLDNKLKELTKPIVKFSEWFGIRFGGGNVSSGIISLRDILAWVEFINSTFIHIKDMLASLVHGASMVFVDSIGTNNTAYLAENEEKLKIIKKECIEKLSKLVNKDLKSYLDTTPVLKISEDNVQIDLFNIKCNSSFSNSNSFNTTAPTTAANLMRVVRAMQVNKPILLEGSPGVGKTSLVTALSELTGNKLTRINLSEQTDLIDLFGSDVPGENAGEFVWRDAPFLRAMQKGEWVLLDEMNLASQSVLEGLNACLDHRGEAYIPELDKSFVRHPGFLVFAAQNPQYQGSGRKGLPKSFINRFSVVYVDMLTADDLLIIAQHLFPNIEQETCAKMIKLMSRLELEVCKQKLWGLSGTPWEFNLRDTLRWLKLMNKNSITENTDAAYFVNMIITQRFRTHEDREQSRMICNEIFGEFTKKDSLLKLYPNYIQINNTITERNPVYRSHVNKRLFSMQCNTDIYESVVQCVNNNWPLILVGPSNSGKTEIIRYLASIMGAKVDMFSLNSDIDSMDILGGYEQVDMVKKMTSVINDLVSMLKEIVVVNMTSLEKDVMAISICFRILNYSKEKISKDMFTNIATLLEKLLNYNIIDEGLLIIKEKINNLLITLNDQESVKFEWFDGLLVSAVEKGQWLILDNANLCSSSVLDRLNSLLEINGSLIINECSDEDGQPRFIKPHPNFRLFLTVDPKFGELSRAMRNRGLEIYLDDLNNRMTTFDKKSLGKSVRQLPLKAFTPCYLSNEIMYAQIYDTVSSFQDINIETLVTLTSLSLVYDIDKFSKNITNSDFRFKDEVKLYCDYIRFIREEQVPELMNSLVHNVKEETSNILGKKIFSLGNKDLFPIINTYLEQFLNNNETNVYSKELIYMFTCYKMLYDNFLRLKYANEKSQNGKINELNYLELSAAHFNNRNIKRPPSIPIYEFLLSMNNLILSTIKNEKQITNSNMCYQLWNLLIILDSIYASTEIKDEARLRVYKDQISSWIDKSNKKGINTESFRSLLDSFKNSMSLKQGQSINLLWDAYRKVYPNSKVNWKIWNQLINLSKKFDKVVDLQFSESYSFIVELRKIFTLAAKDILDDNTSDTSVMLSELEEGIESLSDISSSFLRERSHYFRENFDSLSYFIFNEEVNIESIQNIAPLTSLTTEQLIKLELKLYTYQPIFEILWRKKNDTYNSATRYLFTTDFIRSSVNKSLLLESFSGNQLPQTLSDAKLLLQSSISSSELLLENKSERFGFYLSDWILSVINLHLKSKLLSIKEPFIDDLIISEAERHFQECYKNYLKPAINILKTQYLLEELGEAWIMFGIGLLVIYAPDFSYDPAVHDYVSYDIFERLKTTTLNISKSLEIVRHVTIGDSRIYAENLIEEVPIEEKPNLPRVYRPRSSIDDLLDEWSFFIESTVSPEQVLKLRGALGTWSNTTSNRVDMFNQNTSHFLHRLSSRYQIYGDINDIFSGYIFSIKFGIDLLAQSKKLNNKNLKISPLWSVKPDVLIDNSSLSTIYQMFMNKAKNVTENNLDVEKILTFFMSLFNLHEKNISLLPTFNDVLYLLYTRWTLRRIKSEQEQQEKSSMFKYQDKSFDVEAEFKQMFPTYDGDMDLDTVTLLLPNDDLSDIQYSLAKSYMMLFTDGNSDISKIVRSGASINEAYNTILSIDSTSGINSGSLASMILLLGQEINKFKIENNEKSLDFYRNSSVSESQKAISVINGLWTSVNELLKQWPDHATLNELDRICKEFLEFPSNTPLARQIQKIEQIYTFVVEWEKYAASKVSLSNHSTNITNLIVSWRRLELSTWNGLFETENEKLEKNIGKWWFYLFEIIIVSGYNQNENGDDSYVSLLTSLNTFFTKTTYGEFSIRIQLTKAFLNHLKMLSPLNPQLIQALSNSIRYYEQFESLISEHILKARKILDKEMKEIILLASWKDVNIDALKQSSRRSHNSLYKIVHKYRNVISGDVQTLIEAGIPFTQKVKAFNKEFKVPKFADIDIEACNSIVVNLPSWNERSGILKDMDLVNKNMASYVGKISKLSFPNFKDLVKSYFHEAELLKSETPSTLTKENKKLIATLRNQKAKLFSDVLKELRRIGLKTNFRKDIHSVQSSATAILSNSVSFEGTDLENCDKYYFRIIDLLPRLRSAVSSPSEDIPIANIERGMAISENLVFSLLTIRSRGAQLSTEYRNFKTLYSDIETIHFSSGSLKHNIISHNLSTYKNICKWLPVLIDYSIATLKSTPSVFSVEHEIEYLKDVKSEILSNFYDKINANRVCDDHVASLLEEFKVYLLNVNKKLNAMKVKDHGFIYDIITNWLVSSLISDTIVESSQLSINLIDNDFRKLHTSIMVSIQKIMSLELMPITEDDDKWLQISLQRLMKLMQTLNFSKVTANMNIIVERLKSASLSNTESILLKSLIGFTMPLIRQYYKTYTSLLKLFATFYDELAYCSFTLATMLYNLAKNGFCSPDLPSEEKDDNNLQEGTGLGDGSGAQNNSKDIDQDEDLTEDAQTANGDKDNKDDDDKNDDDDAVDMEGDMAGDLEDLSDQQNSDMDDEEDDEELELDEEIDDLNDDDPNAIDEKMWDEEASENSKEKNSEQNAGPEGDDDDVEANEKPEDNNKNNESSSKDEDNIKEEASDSETNEDVDDPTNDNDGDDDSAEEDVGEQEDEVRDDEKKGLETNAPEVETMDLPEDINLDSDLDEENESATEESGNELGDTSNEEEDIGDDDNNENVETEIKEEGADSDIDEENVNSDIEEENNVAENDDNNVSDMDVDDAEEETNQNSESEDDLIDKDTKGDEENKEMAGENTSEGLDGLEEEIKAEDVDTEAAVQQQSGSKGEGSDSKNEEEQENIGSFGESKEQQQESEKNEDTNEASREEAKETLKQLGDSLKEFHRRRQEIKENTNNGEDINDNNSKNENINELEHVDGANTNDDTQAMGAANQEDVQPFNDDLAIDQGDEDNVKEDVDMKQEEELLEDHDTEMRHNDDSVDTNEQNNENLESKGGFIGEKKDFGMNDPFVSNHLIDEEKDDLDILLDAVDKEVKSLELVETPLRSIEESRDLWRKSEINTAELVARLGEQLRLILEPTLATKLRGDYKTGKRLNMKRIIPYIASQFRKDKIWLRRTKPSKRKYQIMIALDDSKSMSESKCVNLAFDSLCLVSKTLTQLESGGLSIVKFGETTREVHSFGQQFSNESGIKTFQWFGFQEGKTDIKKLVSESIKIFEKNASFDGGDEWKLQIVISDGICEDHETVQRLVRRARERKIMLVFVIIDGISSNESIMDMGQVNYVPDKFGNTKLEITKYLDTFPFEFYVVVHDVTELPEMLSTILRQYFSDLASS</sequence>
<dbReference type="PANTHER" id="PTHR48103:SF2">
    <property type="entry name" value="MIDASIN"/>
    <property type="match status" value="1"/>
</dbReference>
<dbReference type="InterPro" id="IPR041190">
    <property type="entry name" value="Midasin_AAA_lid_5"/>
</dbReference>
<dbReference type="HOGENOM" id="CLU_000050_0_2_1"/>
<feature type="compositionally biased region" description="Acidic residues" evidence="11">
    <location>
        <begin position="4244"/>
        <end position="4270"/>
    </location>
</feature>
<dbReference type="PIRSF" id="PIRSF010340">
    <property type="entry name" value="Midasin"/>
    <property type="match status" value="1"/>
</dbReference>
<dbReference type="GO" id="GO:0016887">
    <property type="term" value="F:ATP hydrolysis activity"/>
    <property type="evidence" value="ECO:0007669"/>
    <property type="project" value="EnsemblFungi"/>
</dbReference>
<dbReference type="InterPro" id="IPR012099">
    <property type="entry name" value="Midasin"/>
</dbReference>
<name>G8BR80_TETPH</name>
<dbReference type="SUPFAM" id="SSF52540">
    <property type="entry name" value="P-loop containing nucleoside triphosphate hydrolases"/>
    <property type="match status" value="6"/>
</dbReference>
<dbReference type="FunFam" id="3.40.50.300:FF:001368">
    <property type="entry name" value="Midasin"/>
    <property type="match status" value="1"/>
</dbReference>
<proteinExistence type="inferred from homology"/>
<dbReference type="GO" id="GO:0000055">
    <property type="term" value="P:ribosomal large subunit export from nucleus"/>
    <property type="evidence" value="ECO:0007669"/>
    <property type="project" value="TreeGrafter"/>
</dbReference>
<keyword evidence="6 10" id="KW-0547">Nucleotide-binding</keyword>
<feature type="compositionally biased region" description="Basic and acidic residues" evidence="11">
    <location>
        <begin position="4352"/>
        <end position="4365"/>
    </location>
</feature>
<gene>
    <name evidence="13" type="primary">TPHA0C01000</name>
    <name evidence="13" type="ordered locus">TPHA_0C01000</name>
</gene>
<dbReference type="InterPro" id="IPR027417">
    <property type="entry name" value="P-loop_NTPase"/>
</dbReference>
<keyword evidence="9 10" id="KW-0539">Nucleus</keyword>
<dbReference type="GO" id="GO:2000200">
    <property type="term" value="P:regulation of ribosomal subunit export from nucleus"/>
    <property type="evidence" value="ECO:0007669"/>
    <property type="project" value="EnsemblFungi"/>
</dbReference>
<feature type="compositionally biased region" description="Low complexity" evidence="11">
    <location>
        <begin position="4464"/>
        <end position="4481"/>
    </location>
</feature>
<dbReference type="FunFam" id="3.40.50.300:FF:000582">
    <property type="entry name" value="Midasin"/>
    <property type="match status" value="1"/>
</dbReference>
<feature type="compositionally biased region" description="Acidic residues" evidence="11">
    <location>
        <begin position="4081"/>
        <end position="4146"/>
    </location>
</feature>
<evidence type="ECO:0000256" key="10">
    <source>
        <dbReference type="PIRNR" id="PIRNR010340"/>
    </source>
</evidence>
<dbReference type="Pfam" id="PF21108">
    <property type="entry name" value="MDN1_4th"/>
    <property type="match status" value="1"/>
</dbReference>
<dbReference type="InterPro" id="IPR036465">
    <property type="entry name" value="vWFA_dom_sf"/>
</dbReference>
<evidence type="ECO:0000256" key="1">
    <source>
        <dbReference type="ARBA" id="ARBA00004604"/>
    </source>
</evidence>
<dbReference type="InterPro" id="IPR011704">
    <property type="entry name" value="ATPase_dyneun-rel_AAA"/>
</dbReference>
<dbReference type="Pfam" id="PF17867">
    <property type="entry name" value="AAA_lid_7"/>
    <property type="match status" value="3"/>
</dbReference>
<dbReference type="InterPro" id="IPR025662">
    <property type="entry name" value="Sigma_54_int_dom_ATP-bd_1"/>
</dbReference>
<dbReference type="SMART" id="SM00382">
    <property type="entry name" value="AAA"/>
    <property type="match status" value="6"/>
</dbReference>
<evidence type="ECO:0000313" key="13">
    <source>
        <dbReference type="EMBL" id="CCE62256.1"/>
    </source>
</evidence>
<evidence type="ECO:0000259" key="12">
    <source>
        <dbReference type="PROSITE" id="PS50234"/>
    </source>
</evidence>
<dbReference type="CDD" id="cd01460">
    <property type="entry name" value="vWA_midasin"/>
    <property type="match status" value="1"/>
</dbReference>
<dbReference type="GO" id="GO:0005654">
    <property type="term" value="C:nucleoplasm"/>
    <property type="evidence" value="ECO:0007669"/>
    <property type="project" value="UniProtKB-SubCell"/>
</dbReference>
<dbReference type="GO" id="GO:0005730">
    <property type="term" value="C:nucleolus"/>
    <property type="evidence" value="ECO:0007669"/>
    <property type="project" value="UniProtKB-SubCell"/>
</dbReference>
<dbReference type="InterPro" id="IPR003593">
    <property type="entry name" value="AAA+_ATPase"/>
</dbReference>
<dbReference type="Pfam" id="PF17865">
    <property type="entry name" value="AAA_lid_5"/>
    <property type="match status" value="1"/>
</dbReference>
<dbReference type="KEGG" id="tpf:TPHA_0C01000"/>
<dbReference type="STRING" id="1071381.G8BR80"/>
<evidence type="ECO:0000256" key="3">
    <source>
        <dbReference type="ARBA" id="ARBA00007188"/>
    </source>
</evidence>
<feature type="region of interest" description="Disordered" evidence="11">
    <location>
        <begin position="4537"/>
        <end position="4561"/>
    </location>
</feature>
<dbReference type="CDD" id="cd00009">
    <property type="entry name" value="AAA"/>
    <property type="match status" value="2"/>
</dbReference>
<evidence type="ECO:0000313" key="14">
    <source>
        <dbReference type="Proteomes" id="UP000005666"/>
    </source>
</evidence>
<evidence type="ECO:0000256" key="4">
    <source>
        <dbReference type="ARBA" id="ARBA00017143"/>
    </source>
</evidence>
<evidence type="ECO:0000256" key="8">
    <source>
        <dbReference type="ARBA" id="ARBA00023186"/>
    </source>
</evidence>